<organism evidence="1 2">
    <name type="scientific">Datura stramonium</name>
    <name type="common">Jimsonweed</name>
    <name type="synonym">Common thornapple</name>
    <dbReference type="NCBI Taxonomy" id="4076"/>
    <lineage>
        <taxon>Eukaryota</taxon>
        <taxon>Viridiplantae</taxon>
        <taxon>Streptophyta</taxon>
        <taxon>Embryophyta</taxon>
        <taxon>Tracheophyta</taxon>
        <taxon>Spermatophyta</taxon>
        <taxon>Magnoliopsida</taxon>
        <taxon>eudicotyledons</taxon>
        <taxon>Gunneridae</taxon>
        <taxon>Pentapetalae</taxon>
        <taxon>asterids</taxon>
        <taxon>lamiids</taxon>
        <taxon>Solanales</taxon>
        <taxon>Solanaceae</taxon>
        <taxon>Solanoideae</taxon>
        <taxon>Datureae</taxon>
        <taxon>Datura</taxon>
    </lineage>
</organism>
<feature type="non-terminal residue" evidence="1">
    <location>
        <position position="1"/>
    </location>
</feature>
<gene>
    <name evidence="1" type="ORF">HAX54_027952</name>
</gene>
<accession>A0ABS8V5H9</accession>
<reference evidence="1 2" key="1">
    <citation type="journal article" date="2021" name="BMC Genomics">
        <title>Datura genome reveals duplications of psychoactive alkaloid biosynthetic genes and high mutation rate following tissue culture.</title>
        <authorList>
            <person name="Rajewski A."/>
            <person name="Carter-House D."/>
            <person name="Stajich J."/>
            <person name="Litt A."/>
        </authorList>
    </citation>
    <scope>NUCLEOTIDE SEQUENCE [LARGE SCALE GENOMIC DNA]</scope>
    <source>
        <strain evidence="1">AR-01</strain>
    </source>
</reference>
<evidence type="ECO:0000313" key="2">
    <source>
        <dbReference type="Proteomes" id="UP000823775"/>
    </source>
</evidence>
<keyword evidence="2" id="KW-1185">Reference proteome</keyword>
<proteinExistence type="predicted"/>
<sequence>EGGLTPFDGQGFSTIDMTNRQLQRRSMDESVEFFGKGGQIYEIFPRLTGRFVLPDNGAVANLRGGSFYLVLASYLCCVLYGWMDHPGLYLFILFLSQNQWC</sequence>
<comment type="caution">
    <text evidence="1">The sequence shown here is derived from an EMBL/GenBank/DDBJ whole genome shotgun (WGS) entry which is preliminary data.</text>
</comment>
<evidence type="ECO:0000313" key="1">
    <source>
        <dbReference type="EMBL" id="MCD9641637.1"/>
    </source>
</evidence>
<protein>
    <submittedName>
        <fullName evidence="1">Uncharacterized protein</fullName>
    </submittedName>
</protein>
<name>A0ABS8V5H9_DATST</name>
<dbReference type="Proteomes" id="UP000823775">
    <property type="component" value="Unassembled WGS sequence"/>
</dbReference>
<dbReference type="EMBL" id="JACEIK010003414">
    <property type="protein sequence ID" value="MCD9641637.1"/>
    <property type="molecule type" value="Genomic_DNA"/>
</dbReference>